<dbReference type="Pfam" id="PF00005">
    <property type="entry name" value="ABC_tran"/>
    <property type="match status" value="1"/>
</dbReference>
<evidence type="ECO:0000256" key="2">
    <source>
        <dbReference type="ARBA" id="ARBA00022448"/>
    </source>
</evidence>
<proteinExistence type="predicted"/>
<sequence>MYFYADQLSLSADGKTIFHDISFELLKGSITCVYGCNGSGKTVLLKTLLGLIQPDTGEIRKFVDNNEIGACLQFPEHLIYHSTVEKEIISLTSDRELADEVLQNLGLTGKRNVSPMFLSEGQKRLMFLMSLFVSHSLLFIDEPFTSLDRRSIDFIADKMKVYAGNGKSILYTTNRVRETVHADKIVKL</sequence>
<dbReference type="InterPro" id="IPR003593">
    <property type="entry name" value="AAA+_ATPase"/>
</dbReference>
<evidence type="ECO:0000256" key="5">
    <source>
        <dbReference type="ARBA" id="ARBA00022840"/>
    </source>
</evidence>
<evidence type="ECO:0000256" key="4">
    <source>
        <dbReference type="ARBA" id="ARBA00022741"/>
    </source>
</evidence>
<keyword evidence="7" id="KW-0472">Membrane</keyword>
<dbReference type="PANTHER" id="PTHR43553">
    <property type="entry name" value="HEAVY METAL TRANSPORTER"/>
    <property type="match status" value="1"/>
</dbReference>
<evidence type="ECO:0000259" key="8">
    <source>
        <dbReference type="PROSITE" id="PS50893"/>
    </source>
</evidence>
<evidence type="ECO:0000256" key="7">
    <source>
        <dbReference type="ARBA" id="ARBA00023136"/>
    </source>
</evidence>
<dbReference type="Gene3D" id="3.40.50.300">
    <property type="entry name" value="P-loop containing nucleotide triphosphate hydrolases"/>
    <property type="match status" value="1"/>
</dbReference>
<keyword evidence="4" id="KW-0547">Nucleotide-binding</keyword>
<dbReference type="InterPro" id="IPR050095">
    <property type="entry name" value="ECF_ABC_transporter_ATP-bd"/>
</dbReference>
<dbReference type="SUPFAM" id="SSF52540">
    <property type="entry name" value="P-loop containing nucleoside triphosphate hydrolases"/>
    <property type="match status" value="1"/>
</dbReference>
<accession>A0A3D5QA72</accession>
<dbReference type="PANTHER" id="PTHR43553:SF27">
    <property type="entry name" value="ENERGY-COUPLING FACTOR TRANSPORTER ATP-BINDING PROTEIN ECFA2"/>
    <property type="match status" value="1"/>
</dbReference>
<dbReference type="GO" id="GO:0042626">
    <property type="term" value="F:ATPase-coupled transmembrane transporter activity"/>
    <property type="evidence" value="ECO:0007669"/>
    <property type="project" value="TreeGrafter"/>
</dbReference>
<organism evidence="9 10">
    <name type="scientific">Flexistipes sinusarabici</name>
    <dbReference type="NCBI Taxonomy" id="2352"/>
    <lineage>
        <taxon>Bacteria</taxon>
        <taxon>Pseudomonadati</taxon>
        <taxon>Deferribacterota</taxon>
        <taxon>Deferribacteres</taxon>
        <taxon>Deferribacterales</taxon>
        <taxon>Flexistipitaceae</taxon>
        <taxon>Flexistipes</taxon>
    </lineage>
</organism>
<evidence type="ECO:0000256" key="6">
    <source>
        <dbReference type="ARBA" id="ARBA00022967"/>
    </source>
</evidence>
<dbReference type="EMBL" id="DPPF01000072">
    <property type="protein sequence ID" value="HCW92727.1"/>
    <property type="molecule type" value="Genomic_DNA"/>
</dbReference>
<reference evidence="9 10" key="1">
    <citation type="journal article" date="2018" name="Nat. Biotechnol.">
        <title>A standardized bacterial taxonomy based on genome phylogeny substantially revises the tree of life.</title>
        <authorList>
            <person name="Parks D.H."/>
            <person name="Chuvochina M."/>
            <person name="Waite D.W."/>
            <person name="Rinke C."/>
            <person name="Skarshewski A."/>
            <person name="Chaumeil P.A."/>
            <person name="Hugenholtz P."/>
        </authorList>
    </citation>
    <scope>NUCLEOTIDE SEQUENCE [LARGE SCALE GENOMIC DNA]</scope>
    <source>
        <strain evidence="9">UBA8672</strain>
    </source>
</reference>
<feature type="domain" description="ABC transporter" evidence="8">
    <location>
        <begin position="3"/>
        <end position="188"/>
    </location>
</feature>
<gene>
    <name evidence="9" type="ORF">DHM44_03500</name>
</gene>
<evidence type="ECO:0000256" key="3">
    <source>
        <dbReference type="ARBA" id="ARBA00022475"/>
    </source>
</evidence>
<keyword evidence="5" id="KW-0067">ATP-binding</keyword>
<comment type="caution">
    <text evidence="9">The sequence shown here is derived from an EMBL/GenBank/DDBJ whole genome shotgun (WGS) entry which is preliminary data.</text>
</comment>
<dbReference type="GO" id="GO:0016887">
    <property type="term" value="F:ATP hydrolysis activity"/>
    <property type="evidence" value="ECO:0007669"/>
    <property type="project" value="InterPro"/>
</dbReference>
<name>A0A3D5QA72_FLESI</name>
<keyword evidence="3" id="KW-1003">Cell membrane</keyword>
<comment type="subcellular location">
    <subcellularLocation>
        <location evidence="1">Cell membrane</location>
        <topology evidence="1">Peripheral membrane protein</topology>
    </subcellularLocation>
</comment>
<protein>
    <recommendedName>
        <fullName evidence="8">ABC transporter domain-containing protein</fullName>
    </recommendedName>
</protein>
<dbReference type="PROSITE" id="PS50893">
    <property type="entry name" value="ABC_TRANSPORTER_2"/>
    <property type="match status" value="1"/>
</dbReference>
<evidence type="ECO:0000313" key="10">
    <source>
        <dbReference type="Proteomes" id="UP000262325"/>
    </source>
</evidence>
<dbReference type="GO" id="GO:0043190">
    <property type="term" value="C:ATP-binding cassette (ABC) transporter complex"/>
    <property type="evidence" value="ECO:0007669"/>
    <property type="project" value="TreeGrafter"/>
</dbReference>
<keyword evidence="2" id="KW-0813">Transport</keyword>
<dbReference type="SMART" id="SM00382">
    <property type="entry name" value="AAA"/>
    <property type="match status" value="1"/>
</dbReference>
<keyword evidence="6" id="KW-1278">Translocase</keyword>
<dbReference type="InterPro" id="IPR027417">
    <property type="entry name" value="P-loop_NTPase"/>
</dbReference>
<dbReference type="Proteomes" id="UP000262325">
    <property type="component" value="Unassembled WGS sequence"/>
</dbReference>
<dbReference type="InterPro" id="IPR003439">
    <property type="entry name" value="ABC_transporter-like_ATP-bd"/>
</dbReference>
<dbReference type="GO" id="GO:0005524">
    <property type="term" value="F:ATP binding"/>
    <property type="evidence" value="ECO:0007669"/>
    <property type="project" value="UniProtKB-KW"/>
</dbReference>
<evidence type="ECO:0000313" key="9">
    <source>
        <dbReference type="EMBL" id="HCW92727.1"/>
    </source>
</evidence>
<dbReference type="AlphaFoldDB" id="A0A3D5QA72"/>
<evidence type="ECO:0000256" key="1">
    <source>
        <dbReference type="ARBA" id="ARBA00004202"/>
    </source>
</evidence>